<reference evidence="1 2" key="1">
    <citation type="submission" date="2014-02" db="EMBL/GenBank/DDBJ databases">
        <title>The small core and large imbalanced accessory genome model reveals a collaborative survival strategy of Sorangium cellulosum strains in nature.</title>
        <authorList>
            <person name="Han K."/>
            <person name="Peng R."/>
            <person name="Blom J."/>
            <person name="Li Y.-Z."/>
        </authorList>
    </citation>
    <scope>NUCLEOTIDE SEQUENCE [LARGE SCALE GENOMIC DNA]</scope>
    <source>
        <strain evidence="1 2">So0157-18</strain>
    </source>
</reference>
<evidence type="ECO:0000313" key="1">
    <source>
        <dbReference type="EMBL" id="KYF55800.1"/>
    </source>
</evidence>
<sequence>MRCGAPDYERRRRFQCLTCLNDARTELLAFGLGGRPLRQRLLGVVELDCGTLELNVTRPDLRQPGQRALYVGEAFSGGLESLFGFKRVGCCLSVRAFERQRIMLRSYGGGLALTSCEVLTGKSERLFGILAHRQRSVA</sequence>
<organism evidence="1 2">
    <name type="scientific">Sorangium cellulosum</name>
    <name type="common">Polyangium cellulosum</name>
    <dbReference type="NCBI Taxonomy" id="56"/>
    <lineage>
        <taxon>Bacteria</taxon>
        <taxon>Pseudomonadati</taxon>
        <taxon>Myxococcota</taxon>
        <taxon>Polyangia</taxon>
        <taxon>Polyangiales</taxon>
        <taxon>Polyangiaceae</taxon>
        <taxon>Sorangium</taxon>
    </lineage>
</organism>
<dbReference type="AlphaFoldDB" id="A0A150PJJ1"/>
<gene>
    <name evidence="1" type="ORF">BE04_32655</name>
</gene>
<comment type="caution">
    <text evidence="1">The sequence shown here is derived from an EMBL/GenBank/DDBJ whole genome shotgun (WGS) entry which is preliminary data.</text>
</comment>
<dbReference type="Proteomes" id="UP000075604">
    <property type="component" value="Unassembled WGS sequence"/>
</dbReference>
<accession>A0A150PJJ1</accession>
<dbReference type="EMBL" id="JELX01002315">
    <property type="protein sequence ID" value="KYF55800.1"/>
    <property type="molecule type" value="Genomic_DNA"/>
</dbReference>
<proteinExistence type="predicted"/>
<name>A0A150PJJ1_SORCE</name>
<protein>
    <submittedName>
        <fullName evidence="1">Uncharacterized protein</fullName>
    </submittedName>
</protein>
<evidence type="ECO:0000313" key="2">
    <source>
        <dbReference type="Proteomes" id="UP000075604"/>
    </source>
</evidence>